<sequence length="39" mass="4204">MASSSGPHVAQLFSQQGTHQCLHSIGKISNLRQRALNTV</sequence>
<dbReference type="STRING" id="377629.TERTU_4528"/>
<name>C5BJP3_TERTT</name>
<accession>C5BJP3</accession>
<dbReference type="Proteomes" id="UP000009080">
    <property type="component" value="Chromosome"/>
</dbReference>
<organism evidence="1 2">
    <name type="scientific">Teredinibacter turnerae (strain ATCC 39867 / T7901)</name>
    <dbReference type="NCBI Taxonomy" id="377629"/>
    <lineage>
        <taxon>Bacteria</taxon>
        <taxon>Pseudomonadati</taxon>
        <taxon>Pseudomonadota</taxon>
        <taxon>Gammaproteobacteria</taxon>
        <taxon>Cellvibrionales</taxon>
        <taxon>Cellvibrionaceae</taxon>
        <taxon>Teredinibacter</taxon>
    </lineage>
</organism>
<evidence type="ECO:0000313" key="2">
    <source>
        <dbReference type="Proteomes" id="UP000009080"/>
    </source>
</evidence>
<reference evidence="1 2" key="1">
    <citation type="journal article" date="2009" name="PLoS ONE">
        <title>The complete genome of Teredinibacter turnerae T7901: an intracellular endosymbiont of marine wood-boring bivalves (shipworms).</title>
        <authorList>
            <person name="Yang J.C."/>
            <person name="Madupu R."/>
            <person name="Durkin A.S."/>
            <person name="Ekborg N.A."/>
            <person name="Pedamallu C.S."/>
            <person name="Hostetler J.B."/>
            <person name="Radune D."/>
            <person name="Toms B.S."/>
            <person name="Henrissat B."/>
            <person name="Coutinho P.M."/>
            <person name="Schwarz S."/>
            <person name="Field L."/>
            <person name="Trindade-Silva A.E."/>
            <person name="Soares C.A.G."/>
            <person name="Elshahawi S."/>
            <person name="Hanora A."/>
            <person name="Schmidt E.W."/>
            <person name="Haygood M.G."/>
            <person name="Posfai J."/>
            <person name="Benner J."/>
            <person name="Madinger C."/>
            <person name="Nove J."/>
            <person name="Anton B."/>
            <person name="Chaudhary K."/>
            <person name="Foster J."/>
            <person name="Holman A."/>
            <person name="Kumar S."/>
            <person name="Lessard P.A."/>
            <person name="Luyten Y.A."/>
            <person name="Slatko B."/>
            <person name="Wood N."/>
            <person name="Wu B."/>
            <person name="Teplitski M."/>
            <person name="Mougous J.D."/>
            <person name="Ward N."/>
            <person name="Eisen J.A."/>
            <person name="Badger J.H."/>
            <person name="Distel D.L."/>
        </authorList>
    </citation>
    <scope>NUCLEOTIDE SEQUENCE [LARGE SCALE GENOMIC DNA]</scope>
    <source>
        <strain evidence="2">ATCC 39867 / T7901</strain>
    </source>
</reference>
<proteinExistence type="predicted"/>
<keyword evidence="2" id="KW-1185">Reference proteome</keyword>
<protein>
    <submittedName>
        <fullName evidence="1">Uncharacterized protein</fullName>
    </submittedName>
</protein>
<gene>
    <name evidence="1" type="ordered locus">TERTU_4528</name>
</gene>
<dbReference type="HOGENOM" id="CLU_3318343_0_0_6"/>
<dbReference type="AlphaFoldDB" id="C5BJP3"/>
<dbReference type="KEGG" id="ttu:TERTU_4528"/>
<dbReference type="EMBL" id="CP001614">
    <property type="protein sequence ID" value="ACR12687.1"/>
    <property type="molecule type" value="Genomic_DNA"/>
</dbReference>
<evidence type="ECO:0000313" key="1">
    <source>
        <dbReference type="EMBL" id="ACR12687.1"/>
    </source>
</evidence>